<comment type="caution">
    <text evidence="4">The sequence shown here is derived from an EMBL/GenBank/DDBJ whole genome shotgun (WGS) entry which is preliminary data.</text>
</comment>
<accession>A0A0G0ABE8</accession>
<sequence>MAIRVGTASPNTQATTPLTLAHLHDIVSRAAAQRIDILVLPEAFIGGYPRGTSFGCVVGSRTAEGRESFAQYFDKAIDLGDTVGDGSAGAGVRWVRRELPGYELGGSGRGDGSREELERIARDTGVFFVTGCIEKAGGSLYCAAVYVCPKEGIIGKRRKVMPTGTERLMWAQGHPSTLRAVTTFIRGQRINLAAAICWENYMPLLRQSLYAQNINLYLAPTADGREGWLSLMRTIGIEGRCFVVSSNMCVRGEPDSADAGDRDVVPVTGGSRRSGGRKSSSAVVADDGFEFAVPPPKVRHGRRKSVFDEDGNEIVLSCPADNGEKQGEEQSRKSDEQQRMQQLQNYQLPKVQEDEPVQQQNQTTQPATAPKAPHFLSRGGSSIVSPFGDVLAGPQWEDEDGIICADIDLRDCIRGRLDLDAAGSYSRNDAFKLRVDGLDLDPLPY</sequence>
<proteinExistence type="inferred from homology"/>
<evidence type="ECO:0000313" key="4">
    <source>
        <dbReference type="EMBL" id="KKP02334.1"/>
    </source>
</evidence>
<dbReference type="AlphaFoldDB" id="A0A0G0ABE8"/>
<feature type="region of interest" description="Disordered" evidence="2">
    <location>
        <begin position="352"/>
        <end position="377"/>
    </location>
</feature>
<dbReference type="InterPro" id="IPR044149">
    <property type="entry name" value="Nitrilases_CHs"/>
</dbReference>
<feature type="compositionally biased region" description="Basic and acidic residues" evidence="2">
    <location>
        <begin position="322"/>
        <end position="338"/>
    </location>
</feature>
<evidence type="ECO:0000256" key="1">
    <source>
        <dbReference type="ARBA" id="ARBA00008129"/>
    </source>
</evidence>
<feature type="domain" description="CN hydrolase" evidence="3">
    <location>
        <begin position="3"/>
        <end position="409"/>
    </location>
</feature>
<dbReference type="OMA" id="GYPKMST"/>
<gene>
    <name evidence="4" type="ORF">THAR02_05534</name>
</gene>
<dbReference type="PANTHER" id="PTHR46044:SF12">
    <property type="entry name" value="HYDROLASE"/>
    <property type="match status" value="1"/>
</dbReference>
<organism evidence="4 5">
    <name type="scientific">Trichoderma harzianum</name>
    <name type="common">Hypocrea lixii</name>
    <dbReference type="NCBI Taxonomy" id="5544"/>
    <lineage>
        <taxon>Eukaryota</taxon>
        <taxon>Fungi</taxon>
        <taxon>Dikarya</taxon>
        <taxon>Ascomycota</taxon>
        <taxon>Pezizomycotina</taxon>
        <taxon>Sordariomycetes</taxon>
        <taxon>Hypocreomycetidae</taxon>
        <taxon>Hypocreales</taxon>
        <taxon>Hypocreaceae</taxon>
        <taxon>Trichoderma</taxon>
    </lineage>
</organism>
<dbReference type="EMBL" id="JOKZ01000154">
    <property type="protein sequence ID" value="KKP02334.1"/>
    <property type="molecule type" value="Genomic_DNA"/>
</dbReference>
<dbReference type="GO" id="GO:0003824">
    <property type="term" value="F:catalytic activity"/>
    <property type="evidence" value="ECO:0007669"/>
    <property type="project" value="InterPro"/>
</dbReference>
<dbReference type="OrthoDB" id="10250282at2759"/>
<dbReference type="PANTHER" id="PTHR46044">
    <property type="entry name" value="NITRILASE"/>
    <property type="match status" value="1"/>
</dbReference>
<evidence type="ECO:0000256" key="2">
    <source>
        <dbReference type="SAM" id="MobiDB-lite"/>
    </source>
</evidence>
<feature type="region of interest" description="Disordered" evidence="2">
    <location>
        <begin position="252"/>
        <end position="281"/>
    </location>
</feature>
<protein>
    <submittedName>
        <fullName evidence="4">Nitrilase</fullName>
    </submittedName>
</protein>
<feature type="region of interest" description="Disordered" evidence="2">
    <location>
        <begin position="315"/>
        <end position="340"/>
    </location>
</feature>
<dbReference type="Gene3D" id="3.60.110.10">
    <property type="entry name" value="Carbon-nitrogen hydrolase"/>
    <property type="match status" value="1"/>
</dbReference>
<dbReference type="Pfam" id="PF00795">
    <property type="entry name" value="CN_hydrolase"/>
    <property type="match status" value="1"/>
</dbReference>
<dbReference type="PROSITE" id="PS50263">
    <property type="entry name" value="CN_HYDROLASE"/>
    <property type="match status" value="1"/>
</dbReference>
<name>A0A0G0ABE8_TRIHA</name>
<dbReference type="Proteomes" id="UP000034112">
    <property type="component" value="Unassembled WGS sequence"/>
</dbReference>
<comment type="similarity">
    <text evidence="1">Belongs to the carbon-nitrogen hydrolase superfamily. Nitrilase family.</text>
</comment>
<dbReference type="SUPFAM" id="SSF56317">
    <property type="entry name" value="Carbon-nitrogen hydrolase"/>
    <property type="match status" value="2"/>
</dbReference>
<reference evidence="5" key="1">
    <citation type="journal article" date="2015" name="Genome Announc.">
        <title>Draft whole-genome sequence of the biocontrol agent Trichoderma harzianum T6776.</title>
        <authorList>
            <person name="Baroncelli R."/>
            <person name="Piaggeschi G."/>
            <person name="Fiorini L."/>
            <person name="Bertolini E."/>
            <person name="Zapparata A."/>
            <person name="Pe M.E."/>
            <person name="Sarrocco S."/>
            <person name="Vannacci G."/>
        </authorList>
    </citation>
    <scope>NUCLEOTIDE SEQUENCE [LARGE SCALE GENOMIC DNA]</scope>
    <source>
        <strain evidence="5">T6776</strain>
    </source>
</reference>
<feature type="compositionally biased region" description="Low complexity" evidence="2">
    <location>
        <begin position="358"/>
        <end position="373"/>
    </location>
</feature>
<evidence type="ECO:0000259" key="3">
    <source>
        <dbReference type="PROSITE" id="PS50263"/>
    </source>
</evidence>
<evidence type="ECO:0000313" key="5">
    <source>
        <dbReference type="Proteomes" id="UP000034112"/>
    </source>
</evidence>
<dbReference type="InterPro" id="IPR003010">
    <property type="entry name" value="C-N_Hydrolase"/>
</dbReference>
<dbReference type="InterPro" id="IPR036526">
    <property type="entry name" value="C-N_Hydrolase_sf"/>
</dbReference>